<dbReference type="Pfam" id="PF07291">
    <property type="entry name" value="MauE"/>
    <property type="match status" value="1"/>
</dbReference>
<reference evidence="7 8" key="1">
    <citation type="submission" date="2024-02" db="EMBL/GenBank/DDBJ databases">
        <title>Janibacter sp. nov., isolated from gut of marine sandworm.</title>
        <authorList>
            <person name="Kim B."/>
            <person name="Jun M.O."/>
            <person name="Shin N.-R."/>
        </authorList>
    </citation>
    <scope>NUCLEOTIDE SEQUENCE [LARGE SCALE GENOMIC DNA]</scope>
    <source>
        <strain evidence="7 8">A1S7</strain>
    </source>
</reference>
<dbReference type="EMBL" id="CP144913">
    <property type="protein sequence ID" value="WXB75350.1"/>
    <property type="molecule type" value="Genomic_DNA"/>
</dbReference>
<evidence type="ECO:0000256" key="3">
    <source>
        <dbReference type="ARBA" id="ARBA00022989"/>
    </source>
</evidence>
<keyword evidence="2 5" id="KW-0812">Transmembrane</keyword>
<keyword evidence="3 5" id="KW-1133">Transmembrane helix</keyword>
<keyword evidence="4 5" id="KW-0472">Membrane</keyword>
<dbReference type="InterPro" id="IPR009908">
    <property type="entry name" value="Methylamine_util_MauE"/>
</dbReference>
<feature type="transmembrane region" description="Helical" evidence="5">
    <location>
        <begin position="122"/>
        <end position="141"/>
    </location>
</feature>
<dbReference type="Gene3D" id="3.40.30.10">
    <property type="entry name" value="Glutaredoxin"/>
    <property type="match status" value="1"/>
</dbReference>
<feature type="transmembrane region" description="Helical" evidence="5">
    <location>
        <begin position="153"/>
        <end position="173"/>
    </location>
</feature>
<keyword evidence="8" id="KW-1185">Reference proteome</keyword>
<proteinExistence type="predicted"/>
<evidence type="ECO:0000313" key="8">
    <source>
        <dbReference type="Proteomes" id="UP001382727"/>
    </source>
</evidence>
<evidence type="ECO:0000256" key="5">
    <source>
        <dbReference type="SAM" id="Phobius"/>
    </source>
</evidence>
<name>A0ABZ2MEE8_9MICO</name>
<evidence type="ECO:0000256" key="2">
    <source>
        <dbReference type="ARBA" id="ARBA00022692"/>
    </source>
</evidence>
<evidence type="ECO:0000259" key="6">
    <source>
        <dbReference type="Pfam" id="PF07291"/>
    </source>
</evidence>
<gene>
    <name evidence="7" type="ORF">V1351_10325</name>
</gene>
<organism evidence="7 8">
    <name type="scientific">Janibacter alittae</name>
    <dbReference type="NCBI Taxonomy" id="3115209"/>
    <lineage>
        <taxon>Bacteria</taxon>
        <taxon>Bacillati</taxon>
        <taxon>Actinomycetota</taxon>
        <taxon>Actinomycetes</taxon>
        <taxon>Micrococcales</taxon>
        <taxon>Intrasporangiaceae</taxon>
        <taxon>Janibacter</taxon>
    </lineage>
</organism>
<protein>
    <submittedName>
        <fullName evidence="7">MauE/DoxX family redox-associated membrane protein</fullName>
    </submittedName>
</protein>
<comment type="subcellular location">
    <subcellularLocation>
        <location evidence="1">Membrane</location>
        <topology evidence="1">Multi-pass membrane protein</topology>
    </subcellularLocation>
</comment>
<evidence type="ECO:0000256" key="1">
    <source>
        <dbReference type="ARBA" id="ARBA00004141"/>
    </source>
</evidence>
<dbReference type="RefSeq" id="WP_338748062.1">
    <property type="nucleotide sequence ID" value="NZ_CP144913.1"/>
</dbReference>
<feature type="domain" description="Methylamine utilisation protein MauE" evidence="6">
    <location>
        <begin position="10"/>
        <end position="133"/>
    </location>
</feature>
<feature type="transmembrane region" description="Helical" evidence="5">
    <location>
        <begin position="71"/>
        <end position="91"/>
    </location>
</feature>
<evidence type="ECO:0000313" key="7">
    <source>
        <dbReference type="EMBL" id="WXB75350.1"/>
    </source>
</evidence>
<sequence>MLTGPLLLPPLLLSALLLVSGAAKVHHTPATRSAFFQLALPRALTDSLVPRALPWVEIVLAVAVLLSPPPFALPVAVITALLFVGYLVVIARALTFDHPVTCSCFGELGLGEVTPRTAVRNVLLVVVALLGVWSATADTSVASRLVGASGVEWVWLGLVVLTGAVLVTTFGGAKGAATSAVGVPGADAEGELDYVRQPLPFATLADADATLHNLTELTRSGAVLLVFVSPACGSCLPAIESIPRWATDLAPVRVVGVVAQTIEATVAVVPELEGHLMHDPQGVTIRIFGARTPSAVLLGGDGMLAGGPVVGAHDVTAFVEDVREELLTAGVIDPA</sequence>
<evidence type="ECO:0000256" key="4">
    <source>
        <dbReference type="ARBA" id="ARBA00023136"/>
    </source>
</evidence>
<accession>A0ABZ2MEE8</accession>
<dbReference type="InterPro" id="IPR036249">
    <property type="entry name" value="Thioredoxin-like_sf"/>
</dbReference>
<dbReference type="Proteomes" id="UP001382727">
    <property type="component" value="Chromosome"/>
</dbReference>
<dbReference type="SUPFAM" id="SSF52833">
    <property type="entry name" value="Thioredoxin-like"/>
    <property type="match status" value="1"/>
</dbReference>